<dbReference type="PRINTS" id="PR00119">
    <property type="entry name" value="CATATPASE"/>
</dbReference>
<evidence type="ECO:0000256" key="4">
    <source>
        <dbReference type="ARBA" id="ARBA00022723"/>
    </source>
</evidence>
<dbReference type="SUPFAM" id="SSF56784">
    <property type="entry name" value="HAD-like"/>
    <property type="match status" value="1"/>
</dbReference>
<evidence type="ECO:0000256" key="10">
    <source>
        <dbReference type="RuleBase" id="RU362081"/>
    </source>
</evidence>
<dbReference type="SFLD" id="SFLDG00002">
    <property type="entry name" value="C1.7:_P-type_atpase_like"/>
    <property type="match status" value="1"/>
</dbReference>
<dbReference type="InterPro" id="IPR008250">
    <property type="entry name" value="ATPase_P-typ_transduc_dom_A_sf"/>
</dbReference>
<dbReference type="Gene3D" id="2.70.150.10">
    <property type="entry name" value="Calcium-transporting ATPase, cytoplasmic transduction domain A"/>
    <property type="match status" value="1"/>
</dbReference>
<keyword evidence="7" id="KW-1278">Translocase</keyword>
<dbReference type="GO" id="GO:0005886">
    <property type="term" value="C:plasma membrane"/>
    <property type="evidence" value="ECO:0007669"/>
    <property type="project" value="UniProtKB-SubCell"/>
</dbReference>
<evidence type="ECO:0000256" key="9">
    <source>
        <dbReference type="ARBA" id="ARBA00023136"/>
    </source>
</evidence>
<dbReference type="InterPro" id="IPR023299">
    <property type="entry name" value="ATPase_P-typ_cyto_dom_N"/>
</dbReference>
<feature type="domain" description="P-type ATPase A" evidence="11">
    <location>
        <begin position="12"/>
        <end position="109"/>
    </location>
</feature>
<organism evidence="12 13">
    <name type="scientific">Candidatus Methylumidiphilus alinenensis</name>
    <dbReference type="NCBI Taxonomy" id="2202197"/>
    <lineage>
        <taxon>Bacteria</taxon>
        <taxon>Pseudomonadati</taxon>
        <taxon>Pseudomonadota</taxon>
        <taxon>Gammaproteobacteria</taxon>
        <taxon>Methylococcales</taxon>
        <taxon>Candidatus Methylumidiphilus</taxon>
    </lineage>
</organism>
<protein>
    <submittedName>
        <fullName evidence="12">Heavy metal translocating P-type ATPase</fullName>
    </submittedName>
</protein>
<gene>
    <name evidence="12" type="ORF">DM484_07370</name>
</gene>
<evidence type="ECO:0000256" key="5">
    <source>
        <dbReference type="ARBA" id="ARBA00022741"/>
    </source>
</evidence>
<dbReference type="InterPro" id="IPR036412">
    <property type="entry name" value="HAD-like_sf"/>
</dbReference>
<dbReference type="GO" id="GO:0016887">
    <property type="term" value="F:ATP hydrolysis activity"/>
    <property type="evidence" value="ECO:0007669"/>
    <property type="project" value="InterPro"/>
</dbReference>
<dbReference type="SFLD" id="SFLDF00027">
    <property type="entry name" value="p-type_atpase"/>
    <property type="match status" value="1"/>
</dbReference>
<dbReference type="Pfam" id="PF00122">
    <property type="entry name" value="E1-E2_ATPase"/>
    <property type="match status" value="1"/>
</dbReference>
<proteinExistence type="inferred from homology"/>
<comment type="subcellular location">
    <subcellularLocation>
        <location evidence="10">Cell membrane</location>
    </subcellularLocation>
    <subcellularLocation>
        <location evidence="1">Endomembrane system</location>
        <topology evidence="1">Multi-pass membrane protein</topology>
    </subcellularLocation>
</comment>
<name>A0A2W4RDI4_9GAMM</name>
<dbReference type="AlphaFoldDB" id="A0A2W4RDI4"/>
<dbReference type="EMBL" id="QJPH01000246">
    <property type="protein sequence ID" value="PZN81912.1"/>
    <property type="molecule type" value="Genomic_DNA"/>
</dbReference>
<keyword evidence="9" id="KW-0472">Membrane</keyword>
<dbReference type="InterPro" id="IPR018303">
    <property type="entry name" value="ATPase_P-typ_P_site"/>
</dbReference>
<dbReference type="GO" id="GO:0005507">
    <property type="term" value="F:copper ion binding"/>
    <property type="evidence" value="ECO:0007669"/>
    <property type="project" value="TreeGrafter"/>
</dbReference>
<dbReference type="GO" id="GO:0043682">
    <property type="term" value="F:P-type divalent copper transporter activity"/>
    <property type="evidence" value="ECO:0007669"/>
    <property type="project" value="TreeGrafter"/>
</dbReference>
<dbReference type="InterPro" id="IPR044492">
    <property type="entry name" value="P_typ_ATPase_HD_dom"/>
</dbReference>
<keyword evidence="4 10" id="KW-0479">Metal-binding</keyword>
<evidence type="ECO:0000313" key="13">
    <source>
        <dbReference type="Proteomes" id="UP000249396"/>
    </source>
</evidence>
<dbReference type="NCBIfam" id="TIGR01525">
    <property type="entry name" value="ATPase-IB_hvy"/>
    <property type="match status" value="1"/>
</dbReference>
<dbReference type="PROSITE" id="PS00154">
    <property type="entry name" value="ATPASE_E1_E2"/>
    <property type="match status" value="1"/>
</dbReference>
<evidence type="ECO:0000256" key="1">
    <source>
        <dbReference type="ARBA" id="ARBA00004127"/>
    </source>
</evidence>
<sequence length="527" mass="57108">TRHSLTHLFGEQPAQVWVLLDGVEIEMPFEQLQLGDILVLTAGQQVPVDGVVVQGNATMDQHHLTGESQPVEKAVGDTVLAATLMLGGRIHVRVEKTGAETTAAKIGDVLNHTVERQEVQLADVYKTFEYTRWPMLAGSALGWLIGGPSKAVAILGCNYLTSQIPLRLLTLLNGLGFGAEHGILVKDGRALERLPRIDTVVFDKTGTLTLDRQQVVQIHACANYAEAEVLWFAATAEQRQTHPIAQAILAAAAERQMVLPPLSEAHYELGFGLTTWMQGQRVRIGSERFLAMENLSLSASLRQVQHAAHALGQALVFVAVGEELAGAVELAATLRPESQATIEFLRKQGLALYIISGDQEAPTLKLSAELGMSGYFANTLPEQKAERIKELQAQGKQVCFIGDGINDAIALRQAEVSISLRGATTVATDAAQVVLMEDDLAQLRTLWELALGFERSLADNARQAKQLSLLAAAGVLVLPFNFWVSELLWGVQIISGVRTAQRPLLSDRGKPKSTRFLKPSRSVVVPG</sequence>
<dbReference type="Gene3D" id="3.40.1110.10">
    <property type="entry name" value="Calcium-transporting ATPase, cytoplasmic domain N"/>
    <property type="match status" value="1"/>
</dbReference>
<dbReference type="PANTHER" id="PTHR43520:SF8">
    <property type="entry name" value="P-TYPE CU(+) TRANSPORTER"/>
    <property type="match status" value="1"/>
</dbReference>
<dbReference type="SFLD" id="SFLDS00003">
    <property type="entry name" value="Haloacid_Dehalogenase"/>
    <property type="match status" value="1"/>
</dbReference>
<dbReference type="InterPro" id="IPR059000">
    <property type="entry name" value="ATPase_P-type_domA"/>
</dbReference>
<dbReference type="GO" id="GO:0055070">
    <property type="term" value="P:copper ion homeostasis"/>
    <property type="evidence" value="ECO:0007669"/>
    <property type="project" value="TreeGrafter"/>
</dbReference>
<dbReference type="NCBIfam" id="TIGR01494">
    <property type="entry name" value="ATPase_P-type"/>
    <property type="match status" value="1"/>
</dbReference>
<dbReference type="Proteomes" id="UP000249396">
    <property type="component" value="Unassembled WGS sequence"/>
</dbReference>
<feature type="non-terminal residue" evidence="12">
    <location>
        <position position="1"/>
    </location>
</feature>
<dbReference type="GO" id="GO:0012505">
    <property type="term" value="C:endomembrane system"/>
    <property type="evidence" value="ECO:0007669"/>
    <property type="project" value="UniProtKB-SubCell"/>
</dbReference>
<evidence type="ECO:0000256" key="3">
    <source>
        <dbReference type="ARBA" id="ARBA00022692"/>
    </source>
</evidence>
<dbReference type="SUPFAM" id="SSF81653">
    <property type="entry name" value="Calcium ATPase, transduction domain A"/>
    <property type="match status" value="1"/>
</dbReference>
<comment type="similarity">
    <text evidence="2 10">Belongs to the cation transport ATPase (P-type) (TC 3.A.3) family. Type IB subfamily.</text>
</comment>
<dbReference type="InterPro" id="IPR023214">
    <property type="entry name" value="HAD_sf"/>
</dbReference>
<accession>A0A2W4RDI4</accession>
<dbReference type="InterPro" id="IPR027256">
    <property type="entry name" value="P-typ_ATPase_IB"/>
</dbReference>
<evidence type="ECO:0000256" key="8">
    <source>
        <dbReference type="ARBA" id="ARBA00022989"/>
    </source>
</evidence>
<comment type="caution">
    <text evidence="12">The sequence shown here is derived from an EMBL/GenBank/DDBJ whole genome shotgun (WGS) entry which is preliminary data.</text>
</comment>
<dbReference type="Gene3D" id="3.40.50.1000">
    <property type="entry name" value="HAD superfamily/HAD-like"/>
    <property type="match status" value="1"/>
</dbReference>
<keyword evidence="3" id="KW-0812">Transmembrane</keyword>
<dbReference type="PANTHER" id="PTHR43520">
    <property type="entry name" value="ATP7, ISOFORM B"/>
    <property type="match status" value="1"/>
</dbReference>
<keyword evidence="5 10" id="KW-0547">Nucleotide-binding</keyword>
<dbReference type="InterPro" id="IPR001757">
    <property type="entry name" value="P_typ_ATPase"/>
</dbReference>
<evidence type="ECO:0000256" key="2">
    <source>
        <dbReference type="ARBA" id="ARBA00006024"/>
    </source>
</evidence>
<keyword evidence="6 10" id="KW-0067">ATP-binding</keyword>
<dbReference type="Pfam" id="PF00702">
    <property type="entry name" value="Hydrolase"/>
    <property type="match status" value="1"/>
</dbReference>
<dbReference type="GO" id="GO:0005524">
    <property type="term" value="F:ATP binding"/>
    <property type="evidence" value="ECO:0007669"/>
    <property type="project" value="UniProtKB-UniRule"/>
</dbReference>
<evidence type="ECO:0000256" key="7">
    <source>
        <dbReference type="ARBA" id="ARBA00022967"/>
    </source>
</evidence>
<evidence type="ECO:0000313" key="12">
    <source>
        <dbReference type="EMBL" id="PZN81912.1"/>
    </source>
</evidence>
<keyword evidence="10" id="KW-1003">Cell membrane</keyword>
<evidence type="ECO:0000256" key="6">
    <source>
        <dbReference type="ARBA" id="ARBA00022840"/>
    </source>
</evidence>
<reference evidence="12 13" key="1">
    <citation type="journal article" date="2018" name="Aquat. Microb. Ecol.">
        <title>Gammaproteobacterial methanotrophs dominate.</title>
        <authorList>
            <person name="Rissanen A.J."/>
            <person name="Saarenheimo J."/>
            <person name="Tiirola M."/>
            <person name="Peura S."/>
            <person name="Aalto S.L."/>
            <person name="Karvinen A."/>
            <person name="Nykanen H."/>
        </authorList>
    </citation>
    <scope>NUCLEOTIDE SEQUENCE [LARGE SCALE GENOMIC DNA]</scope>
    <source>
        <strain evidence="12">AMbin10</strain>
    </source>
</reference>
<evidence type="ECO:0000259" key="11">
    <source>
        <dbReference type="Pfam" id="PF00122"/>
    </source>
</evidence>
<keyword evidence="8" id="KW-1133">Transmembrane helix</keyword>